<dbReference type="AlphaFoldDB" id="A0A2T3KKX4"/>
<reference evidence="1 2" key="1">
    <citation type="submission" date="2018-01" db="EMBL/GenBank/DDBJ databases">
        <title>Whole genome sequencing of Histamine producing bacteria.</title>
        <authorList>
            <person name="Butler K."/>
        </authorList>
    </citation>
    <scope>NUCLEOTIDE SEQUENCE [LARGE SCALE GENOMIC DNA]</scope>
    <source>
        <strain evidence="1 2">FS-7.2</strain>
    </source>
</reference>
<accession>A0A2T3KKX4</accession>
<protein>
    <submittedName>
        <fullName evidence="1">Uncharacterized protein</fullName>
    </submittedName>
</protein>
<proteinExistence type="predicted"/>
<comment type="caution">
    <text evidence="1">The sequence shown here is derived from an EMBL/GenBank/DDBJ whole genome shotgun (WGS) entry which is preliminary data.</text>
</comment>
<dbReference type="Proteomes" id="UP000241426">
    <property type="component" value="Unassembled WGS sequence"/>
</dbReference>
<organism evidence="1 2">
    <name type="scientific">Photobacterium kishitanii</name>
    <dbReference type="NCBI Taxonomy" id="318456"/>
    <lineage>
        <taxon>Bacteria</taxon>
        <taxon>Pseudomonadati</taxon>
        <taxon>Pseudomonadota</taxon>
        <taxon>Gammaproteobacteria</taxon>
        <taxon>Vibrionales</taxon>
        <taxon>Vibrionaceae</taxon>
        <taxon>Photobacterium</taxon>
    </lineage>
</organism>
<name>A0A2T3KKX4_9GAMM</name>
<evidence type="ECO:0000313" key="1">
    <source>
        <dbReference type="EMBL" id="PSV00368.1"/>
    </source>
</evidence>
<dbReference type="EMBL" id="PYNF01000003">
    <property type="protein sequence ID" value="PSV00368.1"/>
    <property type="molecule type" value="Genomic_DNA"/>
</dbReference>
<gene>
    <name evidence="1" type="ORF">C9J27_04370</name>
</gene>
<evidence type="ECO:0000313" key="2">
    <source>
        <dbReference type="Proteomes" id="UP000241426"/>
    </source>
</evidence>
<sequence>MFSFFKKFFHEQNTNPQQKQITPPAISYDVFWGDFVKHYESAAPSNPELPKLNHDSKMTIREILNPVFEADSLIAQKVELRKIGRTIISRRAYVTAYCDNIQQVSSLAQYLNILKSVNVELSIKTEMELISASKELAQWFPVVLCAALALKDYRSDGWLHCYTILYEFHARQLIEHGQVFQYISDDNAIQEEPTTKQCLSLSNIILLEKFMDMFHQKIMTGDASTYNFQKLIDSLINEEYLHL</sequence>
<dbReference type="RefSeq" id="WP_107288998.1">
    <property type="nucleotide sequence ID" value="NZ_PYNF01000003.1"/>
</dbReference>